<sequence>MCRFRHVEPVSVERLSGRGLFVHGERVEAAPQRATEPAVLVLR</sequence>
<gene>
    <name evidence="1" type="ORF">SAMN04488085_104162</name>
</gene>
<dbReference type="Proteomes" id="UP000199152">
    <property type="component" value="Unassembled WGS sequence"/>
</dbReference>
<dbReference type="InParanoid" id="A0A1I4D6E0"/>
<accession>A0A1I4D6E0</accession>
<reference evidence="1 2" key="1">
    <citation type="submission" date="2016-10" db="EMBL/GenBank/DDBJ databases">
        <authorList>
            <person name="de Groot N.N."/>
        </authorList>
    </citation>
    <scope>NUCLEOTIDE SEQUENCE [LARGE SCALE GENOMIC DNA]</scope>
    <source>
        <strain evidence="1 2">DSM 45317</strain>
    </source>
</reference>
<dbReference type="EMBL" id="FOSW01000004">
    <property type="protein sequence ID" value="SFK87987.1"/>
    <property type="molecule type" value="Genomic_DNA"/>
</dbReference>
<evidence type="ECO:0000313" key="1">
    <source>
        <dbReference type="EMBL" id="SFK87987.1"/>
    </source>
</evidence>
<dbReference type="AlphaFoldDB" id="A0A1I4D6E0"/>
<protein>
    <submittedName>
        <fullName evidence="1">Uncharacterized protein</fullName>
    </submittedName>
</protein>
<dbReference type="STRING" id="504800.SAMN04488085_104162"/>
<evidence type="ECO:0000313" key="2">
    <source>
        <dbReference type="Proteomes" id="UP000199152"/>
    </source>
</evidence>
<proteinExistence type="predicted"/>
<name>A0A1I4D6E0_9ACTN</name>
<keyword evidence="2" id="KW-1185">Reference proteome</keyword>
<organism evidence="1 2">
    <name type="scientific">Geodermatophilus ruber</name>
    <dbReference type="NCBI Taxonomy" id="504800"/>
    <lineage>
        <taxon>Bacteria</taxon>
        <taxon>Bacillati</taxon>
        <taxon>Actinomycetota</taxon>
        <taxon>Actinomycetes</taxon>
        <taxon>Geodermatophilales</taxon>
        <taxon>Geodermatophilaceae</taxon>
        <taxon>Geodermatophilus</taxon>
    </lineage>
</organism>